<feature type="transmembrane region" description="Helical" evidence="4">
    <location>
        <begin position="371"/>
        <end position="390"/>
    </location>
</feature>
<reference evidence="6" key="1">
    <citation type="submission" date="2019-02" db="EMBL/GenBank/DDBJ databases">
        <authorList>
            <person name="Li S.-H."/>
        </authorList>
    </citation>
    <scope>NUCLEOTIDE SEQUENCE</scope>
    <source>
        <strain evidence="6">IMCC11814</strain>
    </source>
</reference>
<dbReference type="Gene3D" id="1.20.1250.20">
    <property type="entry name" value="MFS general substrate transporter like domains"/>
    <property type="match status" value="1"/>
</dbReference>
<feature type="domain" description="Major facilitator superfamily (MFS) profile" evidence="5">
    <location>
        <begin position="14"/>
        <end position="397"/>
    </location>
</feature>
<dbReference type="SUPFAM" id="SSF103473">
    <property type="entry name" value="MFS general substrate transporter"/>
    <property type="match status" value="1"/>
</dbReference>
<keyword evidence="3 4" id="KW-0472">Membrane</keyword>
<feature type="transmembrane region" description="Helical" evidence="4">
    <location>
        <begin position="15"/>
        <end position="38"/>
    </location>
</feature>
<dbReference type="InterPro" id="IPR036259">
    <property type="entry name" value="MFS_trans_sf"/>
</dbReference>
<feature type="transmembrane region" description="Helical" evidence="4">
    <location>
        <begin position="172"/>
        <end position="192"/>
    </location>
</feature>
<keyword evidence="2 4" id="KW-1133">Transmembrane helix</keyword>
<dbReference type="Pfam" id="PF07690">
    <property type="entry name" value="MFS_1"/>
    <property type="match status" value="1"/>
</dbReference>
<evidence type="ECO:0000313" key="7">
    <source>
        <dbReference type="Proteomes" id="UP001143304"/>
    </source>
</evidence>
<feature type="transmembrane region" description="Helical" evidence="4">
    <location>
        <begin position="141"/>
        <end position="160"/>
    </location>
</feature>
<gene>
    <name evidence="6" type="ORF">EYC82_11840</name>
</gene>
<proteinExistence type="predicted"/>
<keyword evidence="7" id="KW-1185">Reference proteome</keyword>
<feature type="transmembrane region" description="Helical" evidence="4">
    <location>
        <begin position="253"/>
        <end position="274"/>
    </location>
</feature>
<dbReference type="InterPro" id="IPR050327">
    <property type="entry name" value="Proton-linked_MCT"/>
</dbReference>
<feature type="transmembrane region" description="Helical" evidence="4">
    <location>
        <begin position="107"/>
        <end position="129"/>
    </location>
</feature>
<evidence type="ECO:0000256" key="2">
    <source>
        <dbReference type="ARBA" id="ARBA00022989"/>
    </source>
</evidence>
<evidence type="ECO:0000256" key="1">
    <source>
        <dbReference type="ARBA" id="ARBA00022692"/>
    </source>
</evidence>
<evidence type="ECO:0000259" key="5">
    <source>
        <dbReference type="PROSITE" id="PS50850"/>
    </source>
</evidence>
<feature type="transmembrane region" description="Helical" evidence="4">
    <location>
        <begin position="281"/>
        <end position="300"/>
    </location>
</feature>
<dbReference type="EMBL" id="SHNO01000001">
    <property type="protein sequence ID" value="MCX2978047.1"/>
    <property type="molecule type" value="Genomic_DNA"/>
</dbReference>
<protein>
    <submittedName>
        <fullName evidence="6">MFS transporter</fullName>
    </submittedName>
</protein>
<evidence type="ECO:0000313" key="6">
    <source>
        <dbReference type="EMBL" id="MCX2978047.1"/>
    </source>
</evidence>
<comment type="caution">
    <text evidence="6">The sequence shown here is derived from an EMBL/GenBank/DDBJ whole genome shotgun (WGS) entry which is preliminary data.</text>
</comment>
<feature type="transmembrane region" description="Helical" evidence="4">
    <location>
        <begin position="347"/>
        <end position="365"/>
    </location>
</feature>
<feature type="transmembrane region" description="Helical" evidence="4">
    <location>
        <begin position="50"/>
        <end position="71"/>
    </location>
</feature>
<feature type="transmembrane region" description="Helical" evidence="4">
    <location>
        <begin position="83"/>
        <end position="101"/>
    </location>
</feature>
<dbReference type="PANTHER" id="PTHR11360">
    <property type="entry name" value="MONOCARBOXYLATE TRANSPORTER"/>
    <property type="match status" value="1"/>
</dbReference>
<dbReference type="PROSITE" id="PS50850">
    <property type="entry name" value="MFS"/>
    <property type="match status" value="1"/>
</dbReference>
<sequence>MHLDKETHCSVQKSWSTAIAGMLCLALGPGLVGIYGFFVEPLSQEFDVGVALLNVGPVALIVVPGFIAPLVGRLADRLPIRRLLLVGATLATLSLIAVGMAPSLLLVGVGFLCFSIGLTFYGPVVVNGLMVKTYPGREARALAIAAIGISVAAAILPPLVGNLMAQLDWRTTLIGLSVGILVCLWLIILNGVPRSTVGSVADAGPPISRDFYRQPAFWLIGLCVALGLNVSVVLAVCYPPHFIGLGYSAAEAGWFLALAGVAGLTGKSCLAWLGDGSQVSVKAIAVVLLLMQVVGLSGLLHAEGVVGIGASLCFMGFGGGAFIPMHPYLNSRYFDATIISQINGAQMPLFLPFGLVGAPLAGYAFDQTGNYNGALTGLAVTLVIAALLVMRLPAPSR</sequence>
<keyword evidence="1 4" id="KW-0812">Transmembrane</keyword>
<dbReference type="Proteomes" id="UP001143304">
    <property type="component" value="Unassembled WGS sequence"/>
</dbReference>
<dbReference type="InterPro" id="IPR011701">
    <property type="entry name" value="MFS"/>
</dbReference>
<dbReference type="PANTHER" id="PTHR11360:SF284">
    <property type="entry name" value="EG:103B4.3 PROTEIN-RELATED"/>
    <property type="match status" value="1"/>
</dbReference>
<feature type="transmembrane region" description="Helical" evidence="4">
    <location>
        <begin position="306"/>
        <end position="326"/>
    </location>
</feature>
<evidence type="ECO:0000256" key="4">
    <source>
        <dbReference type="SAM" id="Phobius"/>
    </source>
</evidence>
<accession>A0ABT3T978</accession>
<dbReference type="RefSeq" id="WP_279249749.1">
    <property type="nucleotide sequence ID" value="NZ_SHNO01000001.1"/>
</dbReference>
<evidence type="ECO:0000256" key="3">
    <source>
        <dbReference type="ARBA" id="ARBA00023136"/>
    </source>
</evidence>
<dbReference type="InterPro" id="IPR020846">
    <property type="entry name" value="MFS_dom"/>
</dbReference>
<organism evidence="6 7">
    <name type="scientific">Candidatus Marimicrobium litorale</name>
    <dbReference type="NCBI Taxonomy" id="2518991"/>
    <lineage>
        <taxon>Bacteria</taxon>
        <taxon>Pseudomonadati</taxon>
        <taxon>Pseudomonadota</taxon>
        <taxon>Gammaproteobacteria</taxon>
        <taxon>Cellvibrionales</taxon>
        <taxon>Halieaceae</taxon>
        <taxon>Marimicrobium</taxon>
    </lineage>
</organism>
<feature type="transmembrane region" description="Helical" evidence="4">
    <location>
        <begin position="216"/>
        <end position="241"/>
    </location>
</feature>
<name>A0ABT3T978_9GAMM</name>